<reference evidence="3" key="1">
    <citation type="submission" date="2024-06" db="EMBL/GenBank/DDBJ databases">
        <title>Sequencing and assembly of the genome of Dyadobacter sp. strain 676, a symbiont of Cyamopsis tetragonoloba.</title>
        <authorList>
            <person name="Guro P."/>
            <person name="Sazanova A."/>
            <person name="Kuznetsova I."/>
            <person name="Belimov A."/>
            <person name="Safronova V."/>
        </authorList>
    </citation>
    <scope>NUCLEOTIDE SEQUENCE</scope>
    <source>
        <strain evidence="3">676</strain>
    </source>
</reference>
<dbReference type="SUPFAM" id="SSF54637">
    <property type="entry name" value="Thioesterase/thiol ester dehydrase-isomerase"/>
    <property type="match status" value="1"/>
</dbReference>
<organism evidence="3">
    <name type="scientific">Dyadobacter sp. 676</name>
    <dbReference type="NCBI Taxonomy" id="3088362"/>
    <lineage>
        <taxon>Bacteria</taxon>
        <taxon>Pseudomonadati</taxon>
        <taxon>Bacteroidota</taxon>
        <taxon>Cytophagia</taxon>
        <taxon>Cytophagales</taxon>
        <taxon>Spirosomataceae</taxon>
        <taxon>Dyadobacter</taxon>
    </lineage>
</organism>
<dbReference type="AlphaFoldDB" id="A0AAU8FVU1"/>
<dbReference type="InterPro" id="IPR003736">
    <property type="entry name" value="PAAI_dom"/>
</dbReference>
<sequence>MRLRNTHHDAENAEVLAVEFNVNFLRPANTDKLLAIGKVLKSGKTLTVGEGYVYDSDQNILIAKMTATMISVY</sequence>
<dbReference type="Gene3D" id="3.10.129.10">
    <property type="entry name" value="Hotdog Thioesterase"/>
    <property type="match status" value="1"/>
</dbReference>
<gene>
    <name evidence="3" type="ORF">ABV298_24575</name>
</gene>
<evidence type="ECO:0000256" key="1">
    <source>
        <dbReference type="ARBA" id="ARBA00022801"/>
    </source>
</evidence>
<keyword evidence="1 3" id="KW-0378">Hydrolase</keyword>
<dbReference type="InterPro" id="IPR006683">
    <property type="entry name" value="Thioestr_dom"/>
</dbReference>
<dbReference type="CDD" id="cd03443">
    <property type="entry name" value="PaaI_thioesterase"/>
    <property type="match status" value="1"/>
</dbReference>
<evidence type="ECO:0000313" key="3">
    <source>
        <dbReference type="EMBL" id="XCH28015.1"/>
    </source>
</evidence>
<dbReference type="EC" id="3.1.2.-" evidence="3"/>
<feature type="domain" description="Thioesterase" evidence="2">
    <location>
        <begin position="10"/>
        <end position="59"/>
    </location>
</feature>
<dbReference type="EMBL" id="CP159289">
    <property type="protein sequence ID" value="XCH28015.1"/>
    <property type="molecule type" value="Genomic_DNA"/>
</dbReference>
<dbReference type="Pfam" id="PF03061">
    <property type="entry name" value="4HBT"/>
    <property type="match status" value="1"/>
</dbReference>
<dbReference type="RefSeq" id="WP_353723246.1">
    <property type="nucleotide sequence ID" value="NZ_CP159289.1"/>
</dbReference>
<proteinExistence type="predicted"/>
<dbReference type="GO" id="GO:0016289">
    <property type="term" value="F:acyl-CoA hydrolase activity"/>
    <property type="evidence" value="ECO:0007669"/>
    <property type="project" value="UniProtKB-ARBA"/>
</dbReference>
<protein>
    <submittedName>
        <fullName evidence="3">PaaI family thioesterase</fullName>
        <ecNumber evidence="3">3.1.2.-</ecNumber>
    </submittedName>
</protein>
<dbReference type="NCBIfam" id="TIGR00369">
    <property type="entry name" value="unchar_dom_1"/>
    <property type="match status" value="1"/>
</dbReference>
<dbReference type="InterPro" id="IPR029069">
    <property type="entry name" value="HotDog_dom_sf"/>
</dbReference>
<name>A0AAU8FVU1_9BACT</name>
<evidence type="ECO:0000259" key="2">
    <source>
        <dbReference type="Pfam" id="PF03061"/>
    </source>
</evidence>
<accession>A0AAU8FVU1</accession>